<organism evidence="1 2">
    <name type="scientific">Hyalomma asiaticum</name>
    <name type="common">Tick</name>
    <dbReference type="NCBI Taxonomy" id="266040"/>
    <lineage>
        <taxon>Eukaryota</taxon>
        <taxon>Metazoa</taxon>
        <taxon>Ecdysozoa</taxon>
        <taxon>Arthropoda</taxon>
        <taxon>Chelicerata</taxon>
        <taxon>Arachnida</taxon>
        <taxon>Acari</taxon>
        <taxon>Parasitiformes</taxon>
        <taxon>Ixodida</taxon>
        <taxon>Ixodoidea</taxon>
        <taxon>Ixodidae</taxon>
        <taxon>Hyalomminae</taxon>
        <taxon>Hyalomma</taxon>
    </lineage>
</organism>
<accession>A0ACB7TR04</accession>
<proteinExistence type="predicted"/>
<reference evidence="1" key="1">
    <citation type="submission" date="2020-05" db="EMBL/GenBank/DDBJ databases">
        <title>Large-scale comparative analyses of tick genomes elucidate their genetic diversity and vector capacities.</title>
        <authorList>
            <person name="Jia N."/>
            <person name="Wang J."/>
            <person name="Shi W."/>
            <person name="Du L."/>
            <person name="Sun Y."/>
            <person name="Zhan W."/>
            <person name="Jiang J."/>
            <person name="Wang Q."/>
            <person name="Zhang B."/>
            <person name="Ji P."/>
            <person name="Sakyi L.B."/>
            <person name="Cui X."/>
            <person name="Yuan T."/>
            <person name="Jiang B."/>
            <person name="Yang W."/>
            <person name="Lam T.T.-Y."/>
            <person name="Chang Q."/>
            <person name="Ding S."/>
            <person name="Wang X."/>
            <person name="Zhu J."/>
            <person name="Ruan X."/>
            <person name="Zhao L."/>
            <person name="Wei J."/>
            <person name="Que T."/>
            <person name="Du C."/>
            <person name="Cheng J."/>
            <person name="Dai P."/>
            <person name="Han X."/>
            <person name="Huang E."/>
            <person name="Gao Y."/>
            <person name="Liu J."/>
            <person name="Shao H."/>
            <person name="Ye R."/>
            <person name="Li L."/>
            <person name="Wei W."/>
            <person name="Wang X."/>
            <person name="Wang C."/>
            <person name="Yang T."/>
            <person name="Huo Q."/>
            <person name="Li W."/>
            <person name="Guo W."/>
            <person name="Chen H."/>
            <person name="Zhou L."/>
            <person name="Ni X."/>
            <person name="Tian J."/>
            <person name="Zhou Y."/>
            <person name="Sheng Y."/>
            <person name="Liu T."/>
            <person name="Pan Y."/>
            <person name="Xia L."/>
            <person name="Li J."/>
            <person name="Zhao F."/>
            <person name="Cao W."/>
        </authorList>
    </citation>
    <scope>NUCLEOTIDE SEQUENCE</scope>
    <source>
        <strain evidence="1">Hyas-2018</strain>
    </source>
</reference>
<gene>
    <name evidence="1" type="ORF">HPB50_025387</name>
</gene>
<comment type="caution">
    <text evidence="1">The sequence shown here is derived from an EMBL/GenBank/DDBJ whole genome shotgun (WGS) entry which is preliminary data.</text>
</comment>
<sequence length="171" mass="19708">MHDEAPSTGVVYHQPVSLYVRLEDRPEYILSQQRDVRKPVVFGEQQSRGKAASGESGRIGTPFTQREATETRIGRHCTRRWTGFASRLGERHMRGPVHTDTRCVVRPIRHPATPTSSLHWRSVVPPLARGPRPARRRRRTTWKRRLRRPLRERHGAQEGPQGRHVWVTGPA</sequence>
<name>A0ACB7TR04_HYAAI</name>
<protein>
    <submittedName>
        <fullName evidence="1">Uncharacterized protein</fullName>
    </submittedName>
</protein>
<dbReference type="EMBL" id="CM023481">
    <property type="protein sequence ID" value="KAH6948614.1"/>
    <property type="molecule type" value="Genomic_DNA"/>
</dbReference>
<dbReference type="Proteomes" id="UP000821845">
    <property type="component" value="Chromosome 1"/>
</dbReference>
<evidence type="ECO:0000313" key="2">
    <source>
        <dbReference type="Proteomes" id="UP000821845"/>
    </source>
</evidence>
<evidence type="ECO:0000313" key="1">
    <source>
        <dbReference type="EMBL" id="KAH6948614.1"/>
    </source>
</evidence>
<keyword evidence="2" id="KW-1185">Reference proteome</keyword>